<dbReference type="AlphaFoldDB" id="A0A2D0MYI9"/>
<dbReference type="PANTHER" id="PTHR36448">
    <property type="entry name" value="BLR7373 PROTEIN"/>
    <property type="match status" value="1"/>
</dbReference>
<gene>
    <name evidence="2" type="ORF">CRP01_37440</name>
</gene>
<dbReference type="Proteomes" id="UP000223913">
    <property type="component" value="Unassembled WGS sequence"/>
</dbReference>
<dbReference type="InterPro" id="IPR047121">
    <property type="entry name" value="YjiB-like"/>
</dbReference>
<organism evidence="2 3">
    <name type="scientific">Flavilitoribacter nigricans (strain ATCC 23147 / DSM 23189 / NBRC 102662 / NCIMB 1420 / SS-2)</name>
    <name type="common">Lewinella nigricans</name>
    <dbReference type="NCBI Taxonomy" id="1122177"/>
    <lineage>
        <taxon>Bacteria</taxon>
        <taxon>Pseudomonadati</taxon>
        <taxon>Bacteroidota</taxon>
        <taxon>Saprospiria</taxon>
        <taxon>Saprospirales</taxon>
        <taxon>Lewinellaceae</taxon>
        <taxon>Flavilitoribacter</taxon>
    </lineage>
</organism>
<dbReference type="EMBL" id="PDUD01000056">
    <property type="protein sequence ID" value="PHN01352.1"/>
    <property type="molecule type" value="Genomic_DNA"/>
</dbReference>
<dbReference type="PANTHER" id="PTHR36448:SF2">
    <property type="entry name" value="CUPIN TYPE-1 DOMAIN-CONTAINING PROTEIN"/>
    <property type="match status" value="1"/>
</dbReference>
<keyword evidence="3" id="KW-1185">Reference proteome</keyword>
<dbReference type="InterPro" id="IPR014500">
    <property type="entry name" value="UCP019307_cupin"/>
</dbReference>
<dbReference type="CDD" id="cd02219">
    <property type="entry name" value="cupin_YjlB-like"/>
    <property type="match status" value="1"/>
</dbReference>
<dbReference type="InterPro" id="IPR011051">
    <property type="entry name" value="RmlC_Cupin_sf"/>
</dbReference>
<evidence type="ECO:0000313" key="2">
    <source>
        <dbReference type="EMBL" id="PHN01352.1"/>
    </source>
</evidence>
<reference evidence="2 3" key="1">
    <citation type="submission" date="2017-10" db="EMBL/GenBank/DDBJ databases">
        <title>The draft genome sequence of Lewinella nigricans NBRC 102662.</title>
        <authorList>
            <person name="Wang K."/>
        </authorList>
    </citation>
    <scope>NUCLEOTIDE SEQUENCE [LARGE SCALE GENOMIC DNA]</scope>
    <source>
        <strain evidence="2 3">NBRC 102662</strain>
    </source>
</reference>
<dbReference type="InterPro" id="IPR014710">
    <property type="entry name" value="RmlC-like_jellyroll"/>
</dbReference>
<evidence type="ECO:0000259" key="1">
    <source>
        <dbReference type="Pfam" id="PF00190"/>
    </source>
</evidence>
<protein>
    <recommendedName>
        <fullName evidence="1">Cupin type-1 domain-containing protein</fullName>
    </recommendedName>
</protein>
<feature type="domain" description="Cupin type-1" evidence="1">
    <location>
        <begin position="62"/>
        <end position="117"/>
    </location>
</feature>
<dbReference type="InterPro" id="IPR006045">
    <property type="entry name" value="Cupin_1"/>
</dbReference>
<sequence length="168" mass="18764">MKTDPKTFLFADDGKIPNHPTLPLLYYRQVLLPEQRSPAACRELFRSCNWRNSWVNGVYNFHHYHSITHEVLGVTGGQATLILGGEAGEKVQVSAGDVIVIPAGVGHFNQDSSADFQVVGAYPNGMDWDLCYGKAEERPIKMDNIQRVPLPEQDPVYGVRGPLTDLWK</sequence>
<dbReference type="PIRSF" id="PIRSF019307">
    <property type="entry name" value="UCP019307"/>
    <property type="match status" value="1"/>
</dbReference>
<dbReference type="Gene3D" id="2.60.120.10">
    <property type="entry name" value="Jelly Rolls"/>
    <property type="match status" value="1"/>
</dbReference>
<accession>A0A2D0MYI9</accession>
<name>A0A2D0MYI9_FLAN2</name>
<proteinExistence type="predicted"/>
<dbReference type="OrthoDB" id="9791759at2"/>
<dbReference type="Pfam" id="PF00190">
    <property type="entry name" value="Cupin_1"/>
    <property type="match status" value="1"/>
</dbReference>
<evidence type="ECO:0000313" key="3">
    <source>
        <dbReference type="Proteomes" id="UP000223913"/>
    </source>
</evidence>
<comment type="caution">
    <text evidence="2">The sequence shown here is derived from an EMBL/GenBank/DDBJ whole genome shotgun (WGS) entry which is preliminary data.</text>
</comment>
<dbReference type="SUPFAM" id="SSF51182">
    <property type="entry name" value="RmlC-like cupins"/>
    <property type="match status" value="1"/>
</dbReference>
<dbReference type="RefSeq" id="WP_099155221.1">
    <property type="nucleotide sequence ID" value="NZ_PDUD01000056.1"/>
</dbReference>